<keyword evidence="2" id="KW-1185">Reference proteome</keyword>
<reference evidence="1 2" key="1">
    <citation type="submission" date="2018-10" db="EMBL/GenBank/DDBJ databases">
        <title>Cohnella sp. M2MS4P-1, whole genome shotgun sequence.</title>
        <authorList>
            <person name="Tuo L."/>
        </authorList>
    </citation>
    <scope>NUCLEOTIDE SEQUENCE [LARGE SCALE GENOMIC DNA]</scope>
    <source>
        <strain evidence="1 2">M2MS4P-1</strain>
    </source>
</reference>
<evidence type="ECO:0000313" key="2">
    <source>
        <dbReference type="Proteomes" id="UP000282076"/>
    </source>
</evidence>
<accession>A0A494XU66</accession>
<dbReference type="EMBL" id="RBZM01000005">
    <property type="protein sequence ID" value="RKP54118.1"/>
    <property type="molecule type" value="Genomic_DNA"/>
</dbReference>
<proteinExistence type="predicted"/>
<protein>
    <submittedName>
        <fullName evidence="1">Uncharacterized protein</fullName>
    </submittedName>
</protein>
<name>A0A494XU66_9BACL</name>
<evidence type="ECO:0000313" key="1">
    <source>
        <dbReference type="EMBL" id="RKP54118.1"/>
    </source>
</evidence>
<organism evidence="1 2">
    <name type="scientific">Cohnella endophytica</name>
    <dbReference type="NCBI Taxonomy" id="2419778"/>
    <lineage>
        <taxon>Bacteria</taxon>
        <taxon>Bacillati</taxon>
        <taxon>Bacillota</taxon>
        <taxon>Bacilli</taxon>
        <taxon>Bacillales</taxon>
        <taxon>Paenibacillaceae</taxon>
        <taxon>Cohnella</taxon>
    </lineage>
</organism>
<gene>
    <name evidence="1" type="ORF">D7Z26_12085</name>
</gene>
<dbReference type="AlphaFoldDB" id="A0A494XU66"/>
<sequence length="317" mass="34031">MTFLFATMTESVFANKIIAPATKQAKGKGFSLEIPVDWVAKSASDGAIAFTKANNLYVGKVELLGYTKGQSDSSLLPNYGTASNVKTVKELALPAIQATVTYKPDPAKKTQVSDLHYILKDEAHKIAYDLVFRSSAVAESSALNVAKSFKLSNPVSFSLKSGQKEMVTRSKEGITEKVEVIPYTLNPSGISFKLDTVFNAPSVDTGNKKVTFTKPIGAKSSLIISLQVLDGTKLDQVMTALNSEFTKAGYKKTGKVDLNEKGSLPATLVNFSSKTSYAGYTLYPLDKGFLVIKHVYPLDAGDGAGSMLNSLRASLKL</sequence>
<dbReference type="Proteomes" id="UP000282076">
    <property type="component" value="Unassembled WGS sequence"/>
</dbReference>
<comment type="caution">
    <text evidence="1">The sequence shown here is derived from an EMBL/GenBank/DDBJ whole genome shotgun (WGS) entry which is preliminary data.</text>
</comment>